<feature type="region of interest" description="Disordered" evidence="1">
    <location>
        <begin position="390"/>
        <end position="905"/>
    </location>
</feature>
<feature type="compositionally biased region" description="Basic residues" evidence="1">
    <location>
        <begin position="1036"/>
        <end position="1047"/>
    </location>
</feature>
<dbReference type="Proteomes" id="UP000076532">
    <property type="component" value="Unassembled WGS sequence"/>
</dbReference>
<feature type="compositionally biased region" description="Basic and acidic residues" evidence="1">
    <location>
        <begin position="342"/>
        <end position="354"/>
    </location>
</feature>
<feature type="compositionally biased region" description="Pro residues" evidence="1">
    <location>
        <begin position="672"/>
        <end position="681"/>
    </location>
</feature>
<sequence>MAWGKADQSHPDTLTAGTSKPGFFSSFGRKKKTLHVKKTDEKKLTKSRASPRGGKHSLPAFTVIRPQRSFSNRPAKPASVIHASAVPSLFPDDPAFSSDPRAHPHFSAASDANSRRSSARSQASHTGRAGGTASRAQTQKGTSGTDDLRTPPNPRIPHAPSASSHSSASSTTKTSSVEAHTTSGTSAHSSHESAPMAAKLKKFSVVNPEETRPNLPRSTSATSNPPPPYEPSIEASQEGSAEVHLRPNATRGSSAPEMHHPISQIVPPPRPTTAPAEDRLVAPSLQQRTETNNTSGAPRTRDLDRIDELDESDPFGGAIHHRGPYEAIQAILGNTSSNAGGHEGRAERGPDRKPRSQRTTFAQPYPGMPMFDPHMKLDLKPGQILPRIPFYDPETLPQTPYHRQHRSVSAVPSQPPSIALPRRNKSERAPQHFPQQQSPATQSDVGHGQHPSGPRYQRPLRESQPQIFAQHAAPPIIRIDTSPSPTYPDEHQPSSQYHLQPPPNQPQPRTRAQSEQGHAQPQQRLQQSQSEYGHSQLQQRPQQFQSELGQPQLQQQPQQSQSELGHSQLQQRPQQSQSELGHSQLQQRPQQSQSEQGHSQLQQRPQQSQSEQGHSQLQQRPQQSQSELGHSQLQQRPQRHPAPPPSLQPSNLLVPGHKEYRPQQYPTHSLSPQPPNQPAPPQIQRRSQRDSVLPPSLQPSNPVAPQTQQRPQHDRTVPPSLQPSNQLAPPQVQQQPRPQQYQVPPVLQRPSLSPAQPQPPQQQSRPQQHQVYTPALQPPTLASESQGPQQQRRPQQYQTQAQQQQQQYHQQPSQAQTSQQPPQTRPRHKSEHSRSQPRPSDHGHHDPNINAPPQLLVVPGQPMSSAHSSRQSSQTPSIAPSKTVSTARSSQRSGQSQSVLTPLHVPKRLVMPSPLGTAPSSIAPASMNLLSPASYYQVPLPRLPLPQQQQQQQQQQQYQHFPLPPLQNQGMYQPMAQDVLMTTEAHQLMRKRTASQPVHVPLGEMRLQQSNTTVHFLPPMHTKDRPTEGRMEKTGKRLSKRRVVVPV</sequence>
<feature type="compositionally biased region" description="Low complexity" evidence="1">
    <location>
        <begin position="864"/>
        <end position="877"/>
    </location>
</feature>
<feature type="compositionally biased region" description="Low complexity" evidence="1">
    <location>
        <begin position="520"/>
        <end position="529"/>
    </location>
</feature>
<feature type="compositionally biased region" description="Low complexity" evidence="1">
    <location>
        <begin position="726"/>
        <end position="768"/>
    </location>
</feature>
<feature type="compositionally biased region" description="Polar residues" evidence="1">
    <location>
        <begin position="510"/>
        <end position="519"/>
    </location>
</feature>
<dbReference type="OrthoDB" id="2684446at2759"/>
<dbReference type="AlphaFoldDB" id="A0A166TZ71"/>
<name>A0A166TZ71_9AGAM</name>
<feature type="region of interest" description="Disordered" evidence="1">
    <location>
        <begin position="332"/>
        <end position="368"/>
    </location>
</feature>
<feature type="compositionally biased region" description="Low complexity" evidence="1">
    <location>
        <begin position="536"/>
        <end position="636"/>
    </location>
</feature>
<proteinExistence type="predicted"/>
<feature type="compositionally biased region" description="Basic and acidic residues" evidence="1">
    <location>
        <begin position="1021"/>
        <end position="1035"/>
    </location>
</feature>
<dbReference type="STRING" id="436010.A0A166TZ71"/>
<feature type="compositionally biased region" description="Low complexity" evidence="1">
    <location>
        <begin position="888"/>
        <end position="898"/>
    </location>
</feature>
<feature type="compositionally biased region" description="Polar residues" evidence="1">
    <location>
        <begin position="433"/>
        <end position="444"/>
    </location>
</feature>
<keyword evidence="3" id="KW-1185">Reference proteome</keyword>
<feature type="compositionally biased region" description="Polar residues" evidence="1">
    <location>
        <begin position="698"/>
        <end position="710"/>
    </location>
</feature>
<evidence type="ECO:0000313" key="3">
    <source>
        <dbReference type="Proteomes" id="UP000076532"/>
    </source>
</evidence>
<feature type="compositionally biased region" description="Polar residues" evidence="1">
    <location>
        <begin position="878"/>
        <end position="887"/>
    </location>
</feature>
<gene>
    <name evidence="2" type="ORF">FIBSPDRAFT_849650</name>
</gene>
<feature type="compositionally biased region" description="Low complexity" evidence="1">
    <location>
        <begin position="788"/>
        <end position="822"/>
    </location>
</feature>
<organism evidence="2 3">
    <name type="scientific">Athelia psychrophila</name>
    <dbReference type="NCBI Taxonomy" id="1759441"/>
    <lineage>
        <taxon>Eukaryota</taxon>
        <taxon>Fungi</taxon>
        <taxon>Dikarya</taxon>
        <taxon>Basidiomycota</taxon>
        <taxon>Agaricomycotina</taxon>
        <taxon>Agaricomycetes</taxon>
        <taxon>Agaricomycetidae</taxon>
        <taxon>Atheliales</taxon>
        <taxon>Atheliaceae</taxon>
        <taxon>Athelia</taxon>
    </lineage>
</organism>
<dbReference type="EMBL" id="KV417490">
    <property type="protein sequence ID" value="KZP31146.1"/>
    <property type="molecule type" value="Genomic_DNA"/>
</dbReference>
<evidence type="ECO:0000313" key="2">
    <source>
        <dbReference type="EMBL" id="KZP31146.1"/>
    </source>
</evidence>
<evidence type="ECO:0000256" key="1">
    <source>
        <dbReference type="SAM" id="MobiDB-lite"/>
    </source>
</evidence>
<protein>
    <submittedName>
        <fullName evidence="2">Uncharacterized protein</fullName>
    </submittedName>
</protein>
<feature type="compositionally biased region" description="Polar residues" evidence="1">
    <location>
        <begin position="134"/>
        <end position="145"/>
    </location>
</feature>
<feature type="region of interest" description="Disordered" evidence="1">
    <location>
        <begin position="1"/>
        <end position="320"/>
    </location>
</feature>
<feature type="compositionally biased region" description="Polar residues" evidence="1">
    <location>
        <begin position="284"/>
        <end position="297"/>
    </location>
</feature>
<feature type="compositionally biased region" description="Low complexity" evidence="1">
    <location>
        <begin position="158"/>
        <end position="194"/>
    </location>
</feature>
<reference evidence="2 3" key="1">
    <citation type="journal article" date="2016" name="Mol. Biol. Evol.">
        <title>Comparative Genomics of Early-Diverging Mushroom-Forming Fungi Provides Insights into the Origins of Lignocellulose Decay Capabilities.</title>
        <authorList>
            <person name="Nagy L.G."/>
            <person name="Riley R."/>
            <person name="Tritt A."/>
            <person name="Adam C."/>
            <person name="Daum C."/>
            <person name="Floudas D."/>
            <person name="Sun H."/>
            <person name="Yadav J.S."/>
            <person name="Pangilinan J."/>
            <person name="Larsson K.H."/>
            <person name="Matsuura K."/>
            <person name="Barry K."/>
            <person name="Labutti K."/>
            <person name="Kuo R."/>
            <person name="Ohm R.A."/>
            <person name="Bhattacharya S.S."/>
            <person name="Shirouzu T."/>
            <person name="Yoshinaga Y."/>
            <person name="Martin F.M."/>
            <person name="Grigoriev I.V."/>
            <person name="Hibbett D.S."/>
        </authorList>
    </citation>
    <scope>NUCLEOTIDE SEQUENCE [LARGE SCALE GENOMIC DNA]</scope>
    <source>
        <strain evidence="2 3">CBS 109695</strain>
    </source>
</reference>
<feature type="region of interest" description="Disordered" evidence="1">
    <location>
        <begin position="1016"/>
        <end position="1047"/>
    </location>
</feature>
<accession>A0A166TZ71</accession>
<feature type="compositionally biased region" description="Low complexity" evidence="1">
    <location>
        <begin position="107"/>
        <end position="124"/>
    </location>
</feature>